<evidence type="ECO:0000256" key="6">
    <source>
        <dbReference type="ARBA" id="ARBA00022989"/>
    </source>
</evidence>
<dbReference type="GeneID" id="66536879"/>
<reference evidence="14 15" key="1">
    <citation type="submission" date="2017-09" db="EMBL/GenBank/DDBJ databases">
        <title>Complete Genome Sequences of Two Strains of the Meat Spoilage Bacterium Brochothrix thermosphacta Isolated from Ground Chicken.</title>
        <authorList>
            <person name="Paoli G.C."/>
            <person name="Wijey C."/>
            <person name="Chen C.-Y."/>
            <person name="Nguyen L."/>
            <person name="Yan X."/>
            <person name="Irwin P.L."/>
        </authorList>
    </citation>
    <scope>NUCLEOTIDE SEQUENCE [LARGE SCALE GENOMIC DNA]</scope>
    <source>
        <strain evidence="14 15">BI</strain>
    </source>
</reference>
<evidence type="ECO:0000256" key="7">
    <source>
        <dbReference type="ARBA" id="ARBA00023122"/>
    </source>
</evidence>
<dbReference type="PANTHER" id="PTHR43099:SF2">
    <property type="entry name" value="UPF0053 PROTEIN YRKA"/>
    <property type="match status" value="1"/>
</dbReference>
<dbReference type="RefSeq" id="WP_069118664.1">
    <property type="nucleotide sequence ID" value="NZ_CBCPHX010000002.1"/>
</dbReference>
<dbReference type="SUPFAM" id="SSF56176">
    <property type="entry name" value="FAD-binding/transporter-associated domain-like"/>
    <property type="match status" value="1"/>
</dbReference>
<keyword evidence="15" id="KW-1185">Reference proteome</keyword>
<keyword evidence="7 9" id="KW-0129">CBS domain</keyword>
<dbReference type="SMART" id="SM00116">
    <property type="entry name" value="CBS"/>
    <property type="match status" value="2"/>
</dbReference>
<name>A0A1D2K904_BROTH</name>
<dbReference type="Pfam" id="PF03471">
    <property type="entry name" value="CorC_HlyC"/>
    <property type="match status" value="1"/>
</dbReference>
<dbReference type="EMBL" id="CP023483">
    <property type="protein sequence ID" value="ATF26398.1"/>
    <property type="molecule type" value="Genomic_DNA"/>
</dbReference>
<dbReference type="InterPro" id="IPR016169">
    <property type="entry name" value="FAD-bd_PCMH_sub2"/>
</dbReference>
<evidence type="ECO:0000256" key="10">
    <source>
        <dbReference type="PROSITE-ProRule" id="PRU01193"/>
    </source>
</evidence>
<feature type="domain" description="CNNM transmembrane" evidence="13">
    <location>
        <begin position="1"/>
        <end position="201"/>
    </location>
</feature>
<feature type="domain" description="CBS" evidence="12">
    <location>
        <begin position="220"/>
        <end position="280"/>
    </location>
</feature>
<proteinExistence type="inferred from homology"/>
<accession>A0A1D2K904</accession>
<feature type="transmembrane region" description="Helical" evidence="11">
    <location>
        <begin position="6"/>
        <end position="29"/>
    </location>
</feature>
<keyword evidence="5" id="KW-0677">Repeat</keyword>
<dbReference type="STRING" id="2756.BFR44_08905"/>
<dbReference type="Proteomes" id="UP000243591">
    <property type="component" value="Chromosome"/>
</dbReference>
<gene>
    <name evidence="14" type="ORF">CNY62_08405</name>
</gene>
<dbReference type="PROSITE" id="PS51371">
    <property type="entry name" value="CBS"/>
    <property type="match status" value="2"/>
</dbReference>
<evidence type="ECO:0000259" key="12">
    <source>
        <dbReference type="PROSITE" id="PS51371"/>
    </source>
</evidence>
<organism evidence="14 15">
    <name type="scientific">Brochothrix thermosphacta</name>
    <name type="common">Microbacterium thermosphactum</name>
    <dbReference type="NCBI Taxonomy" id="2756"/>
    <lineage>
        <taxon>Bacteria</taxon>
        <taxon>Bacillati</taxon>
        <taxon>Bacillota</taxon>
        <taxon>Bacilli</taxon>
        <taxon>Bacillales</taxon>
        <taxon>Listeriaceae</taxon>
        <taxon>Brochothrix</taxon>
    </lineage>
</organism>
<dbReference type="Pfam" id="PF00571">
    <property type="entry name" value="CBS"/>
    <property type="match status" value="2"/>
</dbReference>
<keyword evidence="4 10" id="KW-0812">Transmembrane</keyword>
<evidence type="ECO:0000256" key="4">
    <source>
        <dbReference type="ARBA" id="ARBA00022692"/>
    </source>
</evidence>
<evidence type="ECO:0000256" key="8">
    <source>
        <dbReference type="ARBA" id="ARBA00023136"/>
    </source>
</evidence>
<evidence type="ECO:0000259" key="13">
    <source>
        <dbReference type="PROSITE" id="PS51846"/>
    </source>
</evidence>
<evidence type="ECO:0000256" key="3">
    <source>
        <dbReference type="ARBA" id="ARBA00022475"/>
    </source>
</evidence>
<dbReference type="InterPro" id="IPR036318">
    <property type="entry name" value="FAD-bd_PCMH-like_sf"/>
</dbReference>
<dbReference type="SUPFAM" id="SSF54631">
    <property type="entry name" value="CBS-domain pair"/>
    <property type="match status" value="1"/>
</dbReference>
<dbReference type="Gene3D" id="3.30.465.10">
    <property type="match status" value="1"/>
</dbReference>
<dbReference type="GO" id="GO:0050660">
    <property type="term" value="F:flavin adenine dinucleotide binding"/>
    <property type="evidence" value="ECO:0007669"/>
    <property type="project" value="InterPro"/>
</dbReference>
<dbReference type="CDD" id="cd04590">
    <property type="entry name" value="CBS_pair_CorC_HlyC_assoc"/>
    <property type="match status" value="1"/>
</dbReference>
<evidence type="ECO:0000313" key="15">
    <source>
        <dbReference type="Proteomes" id="UP000243591"/>
    </source>
</evidence>
<evidence type="ECO:0000256" key="11">
    <source>
        <dbReference type="SAM" id="Phobius"/>
    </source>
</evidence>
<dbReference type="Pfam" id="PF01595">
    <property type="entry name" value="CNNM"/>
    <property type="match status" value="1"/>
</dbReference>
<keyword evidence="3" id="KW-1003">Cell membrane</keyword>
<dbReference type="AlphaFoldDB" id="A0A1D2K904"/>
<evidence type="ECO:0000313" key="14">
    <source>
        <dbReference type="EMBL" id="ATF26398.1"/>
    </source>
</evidence>
<dbReference type="GO" id="GO:0005886">
    <property type="term" value="C:plasma membrane"/>
    <property type="evidence" value="ECO:0007669"/>
    <property type="project" value="UniProtKB-SubCell"/>
</dbReference>
<dbReference type="KEGG" id="bths:CNY62_08405"/>
<evidence type="ECO:0000256" key="2">
    <source>
        <dbReference type="ARBA" id="ARBA00006337"/>
    </source>
</evidence>
<sequence>MDIINSILVIVLILITGFFVAAEFAIVALKPTKVRELEESGNKNAKYVKIITSRMNDYLAACQLGNTLAALAIGWLGEATMHKWLQPLFDILPLNATIERPVTVAISFLMITYVNVVVGELAPKTLSIQAADKTALFVARPLIIWYYAMYPFNWLLNESANMIARLFGVKRNAEIDNGVTPTELKIILNDSYRQGIVNPMEYQYVQNIFKLDDLQVQEIMIPRKEVEAINAEQTIQELIEMFKIHPFDNYLVVSNNDKDDVQGILHAKTIISQMANDQNIFERTVASLMIDAMKIFEGTHLQDVLQQMRQQQQNFAVVTDEYGGTSGIVTLEDILEVIVGDLDGLNEAGQIRHLAPDHYMIPGDTSLSEVDELLNTELANHLVYTLAGWVLYTNFAITEGESIVEDGYQFTVVSMSQQAIQLVEVKKVKKH</sequence>
<feature type="domain" description="CBS" evidence="12">
    <location>
        <begin position="288"/>
        <end position="347"/>
    </location>
</feature>
<dbReference type="Gene3D" id="3.10.580.10">
    <property type="entry name" value="CBS-domain"/>
    <property type="match status" value="1"/>
</dbReference>
<dbReference type="InterPro" id="IPR051676">
    <property type="entry name" value="UPF0053_domain"/>
</dbReference>
<dbReference type="InterPro" id="IPR000644">
    <property type="entry name" value="CBS_dom"/>
</dbReference>
<evidence type="ECO:0000256" key="9">
    <source>
        <dbReference type="PROSITE-ProRule" id="PRU00703"/>
    </source>
</evidence>
<dbReference type="InterPro" id="IPR002550">
    <property type="entry name" value="CNNM"/>
</dbReference>
<keyword evidence="8 10" id="KW-0472">Membrane</keyword>
<dbReference type="PROSITE" id="PS51846">
    <property type="entry name" value="CNNM"/>
    <property type="match status" value="1"/>
</dbReference>
<dbReference type="InterPro" id="IPR046342">
    <property type="entry name" value="CBS_dom_sf"/>
</dbReference>
<comment type="similarity">
    <text evidence="2">Belongs to the UPF0053 family.</text>
</comment>
<dbReference type="InterPro" id="IPR044751">
    <property type="entry name" value="Ion_transp-like_CBS"/>
</dbReference>
<evidence type="ECO:0000256" key="5">
    <source>
        <dbReference type="ARBA" id="ARBA00022737"/>
    </source>
</evidence>
<keyword evidence="6 10" id="KW-1133">Transmembrane helix</keyword>
<dbReference type="SMART" id="SM01091">
    <property type="entry name" value="CorC_HlyC"/>
    <property type="match status" value="1"/>
</dbReference>
<comment type="subcellular location">
    <subcellularLocation>
        <location evidence="1">Cell membrane</location>
        <topology evidence="1">Multi-pass membrane protein</topology>
    </subcellularLocation>
</comment>
<dbReference type="InterPro" id="IPR005170">
    <property type="entry name" value="Transptr-assoc_dom"/>
</dbReference>
<protein>
    <submittedName>
        <fullName evidence="14">HlyC/CorC family transporter</fullName>
    </submittedName>
</protein>
<dbReference type="OrthoDB" id="9798188at2"/>
<evidence type="ECO:0000256" key="1">
    <source>
        <dbReference type="ARBA" id="ARBA00004651"/>
    </source>
</evidence>
<dbReference type="PANTHER" id="PTHR43099">
    <property type="entry name" value="UPF0053 PROTEIN YRKA"/>
    <property type="match status" value="1"/>
</dbReference>